<keyword evidence="4" id="KW-0238">DNA-binding</keyword>
<dbReference type="VEuPathDB" id="FungiDB:ASPVEDRAFT_184014"/>
<dbReference type="InterPro" id="IPR007219">
    <property type="entry name" value="XnlR_reg_dom"/>
</dbReference>
<dbReference type="RefSeq" id="XP_040663129.1">
    <property type="nucleotide sequence ID" value="XM_040808919.1"/>
</dbReference>
<accession>A0A1L9P7B0</accession>
<dbReference type="GO" id="GO:0005634">
    <property type="term" value="C:nucleus"/>
    <property type="evidence" value="ECO:0007669"/>
    <property type="project" value="UniProtKB-SubCell"/>
</dbReference>
<dbReference type="CDD" id="cd00067">
    <property type="entry name" value="GAL4"/>
    <property type="match status" value="1"/>
</dbReference>
<keyword evidence="11" id="KW-1185">Reference proteome</keyword>
<dbReference type="AlphaFoldDB" id="A0A1L9P7B0"/>
<keyword evidence="6" id="KW-0539">Nucleus</keyword>
<evidence type="ECO:0000313" key="10">
    <source>
        <dbReference type="EMBL" id="OJI97366.1"/>
    </source>
</evidence>
<organism evidence="10 11">
    <name type="scientific">Aspergillus versicolor CBS 583.65</name>
    <dbReference type="NCBI Taxonomy" id="1036611"/>
    <lineage>
        <taxon>Eukaryota</taxon>
        <taxon>Fungi</taxon>
        <taxon>Dikarya</taxon>
        <taxon>Ascomycota</taxon>
        <taxon>Pezizomycotina</taxon>
        <taxon>Eurotiomycetes</taxon>
        <taxon>Eurotiomycetidae</taxon>
        <taxon>Eurotiales</taxon>
        <taxon>Aspergillaceae</taxon>
        <taxon>Aspergillus</taxon>
        <taxon>Aspergillus subgen. Nidulantes</taxon>
    </lineage>
</organism>
<evidence type="ECO:0000256" key="4">
    <source>
        <dbReference type="ARBA" id="ARBA00023125"/>
    </source>
</evidence>
<dbReference type="PANTHER" id="PTHR31001:SF84">
    <property type="entry name" value="FUNGAL SPECIFIC TRANSCRIPTION FACTOR"/>
    <property type="match status" value="1"/>
</dbReference>
<dbReference type="InterPro" id="IPR001138">
    <property type="entry name" value="Zn2Cys6_DnaBD"/>
</dbReference>
<feature type="domain" description="Zn(2)-C6 fungal-type" evidence="8">
    <location>
        <begin position="12"/>
        <end position="61"/>
    </location>
</feature>
<dbReference type="Pfam" id="PF04082">
    <property type="entry name" value="Fungal_trans"/>
    <property type="match status" value="1"/>
</dbReference>
<dbReference type="GO" id="GO:0000981">
    <property type="term" value="F:DNA-binding transcription factor activity, RNA polymerase II-specific"/>
    <property type="evidence" value="ECO:0007669"/>
    <property type="project" value="InterPro"/>
</dbReference>
<comment type="subcellular location">
    <subcellularLocation>
        <location evidence="1">Nucleus</location>
    </subcellularLocation>
</comment>
<dbReference type="OrthoDB" id="5344325at2759"/>
<dbReference type="GO" id="GO:0003677">
    <property type="term" value="F:DNA binding"/>
    <property type="evidence" value="ECO:0007669"/>
    <property type="project" value="UniProtKB-KW"/>
</dbReference>
<keyword evidence="5" id="KW-0804">Transcription</keyword>
<evidence type="ECO:0000313" key="11">
    <source>
        <dbReference type="Proteomes" id="UP000184073"/>
    </source>
</evidence>
<keyword evidence="2" id="KW-0479">Metal-binding</keyword>
<gene>
    <name evidence="10" type="ORF">ASPVEDRAFT_184014</name>
</gene>
<dbReference type="EMBL" id="KV878125">
    <property type="protein sequence ID" value="OJI97366.1"/>
    <property type="molecule type" value="Genomic_DNA"/>
</dbReference>
<dbReference type="SMART" id="SM00066">
    <property type="entry name" value="GAL4"/>
    <property type="match status" value="1"/>
</dbReference>
<evidence type="ECO:0000256" key="3">
    <source>
        <dbReference type="ARBA" id="ARBA00023015"/>
    </source>
</evidence>
<dbReference type="Proteomes" id="UP000184073">
    <property type="component" value="Unassembled WGS sequence"/>
</dbReference>
<evidence type="ECO:0000256" key="6">
    <source>
        <dbReference type="ARBA" id="ARBA00023242"/>
    </source>
</evidence>
<dbReference type="GeneID" id="63724430"/>
<evidence type="ECO:0000259" key="9">
    <source>
        <dbReference type="SMART" id="SM00906"/>
    </source>
</evidence>
<feature type="compositionally biased region" description="Low complexity" evidence="7">
    <location>
        <begin position="576"/>
        <end position="596"/>
    </location>
</feature>
<evidence type="ECO:0000256" key="5">
    <source>
        <dbReference type="ARBA" id="ARBA00023163"/>
    </source>
</evidence>
<evidence type="ECO:0000256" key="7">
    <source>
        <dbReference type="SAM" id="MobiDB-lite"/>
    </source>
</evidence>
<evidence type="ECO:0000256" key="2">
    <source>
        <dbReference type="ARBA" id="ARBA00022723"/>
    </source>
</evidence>
<protein>
    <recommendedName>
        <fullName evidence="12">Zn(2)-C6 fungal-type domain-containing protein</fullName>
    </recommendedName>
</protein>
<evidence type="ECO:0008006" key="12">
    <source>
        <dbReference type="Google" id="ProtNLM"/>
    </source>
</evidence>
<keyword evidence="3" id="KW-0805">Transcription regulation</keyword>
<sequence length="652" mass="72687">MAARDGSKRVPVRSATACTECQRRKQKASESCNRTWPCNHCQARKIAHQCKFIPKKAVRAANSVANDKRTLEGHQIHIEDPKQELLNDDGIISANNDDFRSLGYLPDTQSVPDNGTQEPAAISLDSRASLSSEMKNALHAIPSKPYTDILVDHYLDNTNYQYYALYPPAFMQDYNSWWSGRAIDLQPTPEFTCLLLRLCACSISSLDEETRQKLESELGQPADSLSTLYHNTAKQLSNTIGPGKGGLMQVQQLFLTAQWFKTEALFVESWHALGAAIHEAQELGMHRSSSGPRFSGFDREMRRRLWFILFAWDWQMSLLLSRPFIINSSCCTFELPDMRLETVDFQPETPSPITHMVLQCQLGLSISELPGVMGGVLSSTQAMNVQQETEKWFKSFPPAYSISNPDTRLDETHGFIKLQRFQLHVIGYMMMLMPLKQCLTKHINPDSSSIEKGLQTTAVENALKLLEACNDLLKHILPLNAKFHFVPFLMFDTAALLCSAIVHDENKTLPQRDRILDAIPKTLAELGRLSGRAKTGMICYTALKKLVACLPLVPKEAAAFTGSTAPESSIEAPPTLSDIPGIPDPLPGDTTTLSPGNMFNDELLAPTSRDFLPSDPINGYSAFTDLSQVDLGELGQIWDWEGLDINFPNVSF</sequence>
<reference evidence="11" key="1">
    <citation type="journal article" date="2017" name="Genome Biol.">
        <title>Comparative genomics reveals high biological diversity and specific adaptations in the industrially and medically important fungal genus Aspergillus.</title>
        <authorList>
            <person name="de Vries R.P."/>
            <person name="Riley R."/>
            <person name="Wiebenga A."/>
            <person name="Aguilar-Osorio G."/>
            <person name="Amillis S."/>
            <person name="Uchima C.A."/>
            <person name="Anderluh G."/>
            <person name="Asadollahi M."/>
            <person name="Askin M."/>
            <person name="Barry K."/>
            <person name="Battaglia E."/>
            <person name="Bayram O."/>
            <person name="Benocci T."/>
            <person name="Braus-Stromeyer S.A."/>
            <person name="Caldana C."/>
            <person name="Canovas D."/>
            <person name="Cerqueira G.C."/>
            <person name="Chen F."/>
            <person name="Chen W."/>
            <person name="Choi C."/>
            <person name="Clum A."/>
            <person name="Dos Santos R.A."/>
            <person name="Damasio A.R."/>
            <person name="Diallinas G."/>
            <person name="Emri T."/>
            <person name="Fekete E."/>
            <person name="Flipphi M."/>
            <person name="Freyberg S."/>
            <person name="Gallo A."/>
            <person name="Gournas C."/>
            <person name="Habgood R."/>
            <person name="Hainaut M."/>
            <person name="Harispe M.L."/>
            <person name="Henrissat B."/>
            <person name="Hilden K.S."/>
            <person name="Hope R."/>
            <person name="Hossain A."/>
            <person name="Karabika E."/>
            <person name="Karaffa L."/>
            <person name="Karanyi Z."/>
            <person name="Krasevec N."/>
            <person name="Kuo A."/>
            <person name="Kusch H."/>
            <person name="LaButti K."/>
            <person name="Lagendijk E.L."/>
            <person name="Lapidus A."/>
            <person name="Levasseur A."/>
            <person name="Lindquist E."/>
            <person name="Lipzen A."/>
            <person name="Logrieco A.F."/>
            <person name="MacCabe A."/>
            <person name="Maekelae M.R."/>
            <person name="Malavazi I."/>
            <person name="Melin P."/>
            <person name="Meyer V."/>
            <person name="Mielnichuk N."/>
            <person name="Miskei M."/>
            <person name="Molnar A.P."/>
            <person name="Mule G."/>
            <person name="Ngan C.Y."/>
            <person name="Orejas M."/>
            <person name="Orosz E."/>
            <person name="Ouedraogo J.P."/>
            <person name="Overkamp K.M."/>
            <person name="Park H.-S."/>
            <person name="Perrone G."/>
            <person name="Piumi F."/>
            <person name="Punt P.J."/>
            <person name="Ram A.F."/>
            <person name="Ramon A."/>
            <person name="Rauscher S."/>
            <person name="Record E."/>
            <person name="Riano-Pachon D.M."/>
            <person name="Robert V."/>
            <person name="Roehrig J."/>
            <person name="Ruller R."/>
            <person name="Salamov A."/>
            <person name="Salih N.S."/>
            <person name="Samson R.A."/>
            <person name="Sandor E."/>
            <person name="Sanguinetti M."/>
            <person name="Schuetze T."/>
            <person name="Sepcic K."/>
            <person name="Shelest E."/>
            <person name="Sherlock G."/>
            <person name="Sophianopoulou V."/>
            <person name="Squina F.M."/>
            <person name="Sun H."/>
            <person name="Susca A."/>
            <person name="Todd R.B."/>
            <person name="Tsang A."/>
            <person name="Unkles S.E."/>
            <person name="van de Wiele N."/>
            <person name="van Rossen-Uffink D."/>
            <person name="Oliveira J.V."/>
            <person name="Vesth T.C."/>
            <person name="Visser J."/>
            <person name="Yu J.-H."/>
            <person name="Zhou M."/>
            <person name="Andersen M.R."/>
            <person name="Archer D.B."/>
            <person name="Baker S.E."/>
            <person name="Benoit I."/>
            <person name="Brakhage A.A."/>
            <person name="Braus G.H."/>
            <person name="Fischer R."/>
            <person name="Frisvad J.C."/>
            <person name="Goldman G.H."/>
            <person name="Houbraken J."/>
            <person name="Oakley B."/>
            <person name="Pocsi I."/>
            <person name="Scazzocchio C."/>
            <person name="Seiboth B."/>
            <person name="vanKuyk P.A."/>
            <person name="Wortman J."/>
            <person name="Dyer P.S."/>
            <person name="Grigoriev I.V."/>
        </authorList>
    </citation>
    <scope>NUCLEOTIDE SEQUENCE [LARGE SCALE GENOMIC DNA]</scope>
    <source>
        <strain evidence="11">CBS 583.65</strain>
    </source>
</reference>
<dbReference type="InterPro" id="IPR050613">
    <property type="entry name" value="Sec_Metabolite_Reg"/>
</dbReference>
<feature type="domain" description="Xylanolytic transcriptional activator regulatory" evidence="9">
    <location>
        <begin position="269"/>
        <end position="342"/>
    </location>
</feature>
<evidence type="ECO:0000256" key="1">
    <source>
        <dbReference type="ARBA" id="ARBA00004123"/>
    </source>
</evidence>
<dbReference type="Gene3D" id="4.10.240.10">
    <property type="entry name" value="Zn(2)-C6 fungal-type DNA-binding domain"/>
    <property type="match status" value="1"/>
</dbReference>
<dbReference type="PANTHER" id="PTHR31001">
    <property type="entry name" value="UNCHARACTERIZED TRANSCRIPTIONAL REGULATORY PROTEIN"/>
    <property type="match status" value="1"/>
</dbReference>
<dbReference type="SMART" id="SM00906">
    <property type="entry name" value="Fungal_trans"/>
    <property type="match status" value="1"/>
</dbReference>
<dbReference type="CDD" id="cd12148">
    <property type="entry name" value="fungal_TF_MHR"/>
    <property type="match status" value="1"/>
</dbReference>
<feature type="region of interest" description="Disordered" evidence="7">
    <location>
        <begin position="564"/>
        <end position="599"/>
    </location>
</feature>
<dbReference type="GO" id="GO:0006351">
    <property type="term" value="P:DNA-templated transcription"/>
    <property type="evidence" value="ECO:0007669"/>
    <property type="project" value="InterPro"/>
</dbReference>
<proteinExistence type="predicted"/>
<dbReference type="STRING" id="1036611.A0A1L9P7B0"/>
<name>A0A1L9P7B0_ASPVE</name>
<dbReference type="GO" id="GO:0008270">
    <property type="term" value="F:zinc ion binding"/>
    <property type="evidence" value="ECO:0007669"/>
    <property type="project" value="InterPro"/>
</dbReference>
<evidence type="ECO:0000259" key="8">
    <source>
        <dbReference type="SMART" id="SM00066"/>
    </source>
</evidence>
<dbReference type="InterPro" id="IPR036864">
    <property type="entry name" value="Zn2-C6_fun-type_DNA-bd_sf"/>
</dbReference>